<evidence type="ECO:0000313" key="3">
    <source>
        <dbReference type="Proteomes" id="UP001610432"/>
    </source>
</evidence>
<dbReference type="InterPro" id="IPR011009">
    <property type="entry name" value="Kinase-like_dom_sf"/>
</dbReference>
<dbReference type="InterPro" id="IPR002575">
    <property type="entry name" value="Aminoglycoside_PTrfase"/>
</dbReference>
<keyword evidence="3" id="KW-1185">Reference proteome</keyword>
<dbReference type="PANTHER" id="PTHR21310">
    <property type="entry name" value="AMINOGLYCOSIDE PHOSPHOTRANSFERASE-RELATED-RELATED"/>
    <property type="match status" value="1"/>
</dbReference>
<feature type="domain" description="Aminoglycoside phosphotransferase" evidence="1">
    <location>
        <begin position="68"/>
        <end position="272"/>
    </location>
</feature>
<dbReference type="RefSeq" id="XP_070880425.1">
    <property type="nucleotide sequence ID" value="XM_071030653.1"/>
</dbReference>
<dbReference type="PANTHER" id="PTHR21310:SF54">
    <property type="entry name" value="AMINOGLYCOSIDE PHOSPHOTRANSFERASE DOMAIN-CONTAINING PROTEIN"/>
    <property type="match status" value="1"/>
</dbReference>
<organism evidence="2 3">
    <name type="scientific">Aspergillus lucknowensis</name>
    <dbReference type="NCBI Taxonomy" id="176173"/>
    <lineage>
        <taxon>Eukaryota</taxon>
        <taxon>Fungi</taxon>
        <taxon>Dikarya</taxon>
        <taxon>Ascomycota</taxon>
        <taxon>Pezizomycotina</taxon>
        <taxon>Eurotiomycetes</taxon>
        <taxon>Eurotiomycetidae</taxon>
        <taxon>Eurotiales</taxon>
        <taxon>Aspergillaceae</taxon>
        <taxon>Aspergillus</taxon>
        <taxon>Aspergillus subgen. Nidulantes</taxon>
    </lineage>
</organism>
<dbReference type="GeneID" id="98145725"/>
<accession>A0ABR4L5P7</accession>
<protein>
    <submittedName>
        <fullName evidence="2">Kinase-like domain-containing protein</fullName>
    </submittedName>
</protein>
<dbReference type="Proteomes" id="UP001610432">
    <property type="component" value="Unassembled WGS sequence"/>
</dbReference>
<dbReference type="InterPro" id="IPR051678">
    <property type="entry name" value="AGP_Transferase"/>
</dbReference>
<sequence length="307" mass="35670">MVQYRLGDRTISLELPDATKKELDFTDSSFFTCPGRQLPTPMQVRALSKDIGQIPRPKPIKFEELNLIVKFGRHVTTLEALNLWMVRKVFKDEVPVPEVFGWRTDDEGYVFIYIELIQGPTLLDHWSSLDVTGKRAFSDQLSKIVQSLRRLEQDPFEPFISSINKHHLQDYIFTTQPKMGPFASVKEFNDQFALLHQLPFPTRYDDPYRAYLPDEVGIKFTHADLHRGNIIVSFSSDASSSSGSARLVLVDWQQAGWYPEYWEYCKALYTCSYEDEWRSEGYIDTVLRPWEDVFLVFSQYCMAMGSV</sequence>
<name>A0ABR4L5P7_9EURO</name>
<proteinExistence type="predicted"/>
<reference evidence="2 3" key="1">
    <citation type="submission" date="2024-07" db="EMBL/GenBank/DDBJ databases">
        <title>Section-level genome sequencing and comparative genomics of Aspergillus sections Usti and Cavernicolus.</title>
        <authorList>
            <consortium name="Lawrence Berkeley National Laboratory"/>
            <person name="Nybo J.L."/>
            <person name="Vesth T.C."/>
            <person name="Theobald S."/>
            <person name="Frisvad J.C."/>
            <person name="Larsen T.O."/>
            <person name="Kjaerboelling I."/>
            <person name="Rothschild-Mancinelli K."/>
            <person name="Lyhne E.K."/>
            <person name="Kogle M.E."/>
            <person name="Barry K."/>
            <person name="Clum A."/>
            <person name="Na H."/>
            <person name="Ledsgaard L."/>
            <person name="Lin J."/>
            <person name="Lipzen A."/>
            <person name="Kuo A."/>
            <person name="Riley R."/>
            <person name="Mondo S."/>
            <person name="Labutti K."/>
            <person name="Haridas S."/>
            <person name="Pangalinan J."/>
            <person name="Salamov A.A."/>
            <person name="Simmons B.A."/>
            <person name="Magnuson J.K."/>
            <person name="Chen J."/>
            <person name="Drula E."/>
            <person name="Henrissat B."/>
            <person name="Wiebenga A."/>
            <person name="Lubbers R.J."/>
            <person name="Gomes A.C."/>
            <person name="Macurrencykelacurrency M.R."/>
            <person name="Stajich J."/>
            <person name="Grigoriev I.V."/>
            <person name="Mortensen U.H."/>
            <person name="De Vries R.P."/>
            <person name="Baker S.E."/>
            <person name="Andersen M.R."/>
        </authorList>
    </citation>
    <scope>NUCLEOTIDE SEQUENCE [LARGE SCALE GENOMIC DNA]</scope>
    <source>
        <strain evidence="2 3">CBS 449.75</strain>
    </source>
</reference>
<dbReference type="EMBL" id="JBFXLQ010000098">
    <property type="protein sequence ID" value="KAL2859869.1"/>
    <property type="molecule type" value="Genomic_DNA"/>
</dbReference>
<gene>
    <name evidence="2" type="ORF">BJX67DRAFT_368646</name>
</gene>
<evidence type="ECO:0000313" key="2">
    <source>
        <dbReference type="EMBL" id="KAL2859869.1"/>
    </source>
</evidence>
<evidence type="ECO:0000259" key="1">
    <source>
        <dbReference type="Pfam" id="PF01636"/>
    </source>
</evidence>
<comment type="caution">
    <text evidence="2">The sequence shown here is derived from an EMBL/GenBank/DDBJ whole genome shotgun (WGS) entry which is preliminary data.</text>
</comment>
<dbReference type="Pfam" id="PF01636">
    <property type="entry name" value="APH"/>
    <property type="match status" value="1"/>
</dbReference>
<dbReference type="SUPFAM" id="SSF56112">
    <property type="entry name" value="Protein kinase-like (PK-like)"/>
    <property type="match status" value="1"/>
</dbReference>